<organism evidence="6 7">
    <name type="scientific">Pelotomaculum isophthalicicum JI</name>
    <dbReference type="NCBI Taxonomy" id="947010"/>
    <lineage>
        <taxon>Bacteria</taxon>
        <taxon>Bacillati</taxon>
        <taxon>Bacillota</taxon>
        <taxon>Clostridia</taxon>
        <taxon>Eubacteriales</taxon>
        <taxon>Desulfotomaculaceae</taxon>
        <taxon>Pelotomaculum</taxon>
    </lineage>
</organism>
<name>A0A9X4JVZ8_9FIRM</name>
<keyword evidence="4" id="KW-0067">ATP-binding</keyword>
<accession>A0A9X4JVZ8</accession>
<dbReference type="GO" id="GO:0016787">
    <property type="term" value="F:hydrolase activity"/>
    <property type="evidence" value="ECO:0007669"/>
    <property type="project" value="UniProtKB-KW"/>
</dbReference>
<dbReference type="InterPro" id="IPR027417">
    <property type="entry name" value="P-loop_NTPase"/>
</dbReference>
<sequence length="312" mass="34696">MYAMPLVVHRDRTIYLLEWLDRDGQLGQRLTDFADLVKTPEEIHTYKLSPYALWSAAAKNITADYILSFIESNSVNQIPYSLKDSIRRNITEFGTLKLYKESGFLYLVALSRDIIDRVSDDKNIAAMVQGQPNDVTLCFRAADRVQLKKMLFGLELFVCDAANDLGETVDINISSHTREGLPFTLRPYQAEAVEAYLKHNAKVGGGGVIIMPPGAGKTLVGLKIIAELKKSALIITKNPASAGEWKKEILDKTDLAPENVGLFPRSGGAFMPVIISTYEQAVNIDEFYQGMSGLKWGIVIYDDAHHLPGRNV</sequence>
<proteinExistence type="predicted"/>
<dbReference type="GO" id="GO:0005524">
    <property type="term" value="F:ATP binding"/>
    <property type="evidence" value="ECO:0007669"/>
    <property type="project" value="UniProtKB-KW"/>
</dbReference>
<keyword evidence="3 6" id="KW-0347">Helicase</keyword>
<protein>
    <submittedName>
        <fullName evidence="6">Helicase-associated domain-containing protein</fullName>
    </submittedName>
</protein>
<keyword evidence="7" id="KW-1185">Reference proteome</keyword>
<evidence type="ECO:0000313" key="6">
    <source>
        <dbReference type="EMBL" id="MDF9408233.1"/>
    </source>
</evidence>
<dbReference type="Pfam" id="PF04851">
    <property type="entry name" value="ResIII"/>
    <property type="match status" value="1"/>
</dbReference>
<dbReference type="InterPro" id="IPR050615">
    <property type="entry name" value="ATP-dep_DNA_Helicase"/>
</dbReference>
<dbReference type="Gene3D" id="3.40.50.300">
    <property type="entry name" value="P-loop containing nucleotide triphosphate hydrolases"/>
    <property type="match status" value="1"/>
</dbReference>
<evidence type="ECO:0000256" key="1">
    <source>
        <dbReference type="ARBA" id="ARBA00022741"/>
    </source>
</evidence>
<evidence type="ECO:0000256" key="3">
    <source>
        <dbReference type="ARBA" id="ARBA00022806"/>
    </source>
</evidence>
<reference evidence="6" key="1">
    <citation type="submission" date="2022-02" db="EMBL/GenBank/DDBJ databases">
        <authorList>
            <person name="Leng L."/>
        </authorList>
    </citation>
    <scope>NUCLEOTIDE SEQUENCE</scope>
    <source>
        <strain evidence="6">JI</strain>
    </source>
</reference>
<dbReference type="InterPro" id="IPR014001">
    <property type="entry name" value="Helicase_ATP-bd"/>
</dbReference>
<dbReference type="Proteomes" id="UP001154312">
    <property type="component" value="Unassembled WGS sequence"/>
</dbReference>
<dbReference type="InterPro" id="IPR006935">
    <property type="entry name" value="Helicase/UvrB_N"/>
</dbReference>
<evidence type="ECO:0000256" key="2">
    <source>
        <dbReference type="ARBA" id="ARBA00022801"/>
    </source>
</evidence>
<dbReference type="GO" id="GO:0004386">
    <property type="term" value="F:helicase activity"/>
    <property type="evidence" value="ECO:0007669"/>
    <property type="project" value="UniProtKB-KW"/>
</dbReference>
<dbReference type="PROSITE" id="PS51192">
    <property type="entry name" value="HELICASE_ATP_BIND_1"/>
    <property type="match status" value="1"/>
</dbReference>
<dbReference type="InterPro" id="IPR032830">
    <property type="entry name" value="XPB/Ssl2_N"/>
</dbReference>
<gene>
    <name evidence="6" type="ORF">L7E55_07645</name>
</gene>
<dbReference type="AlphaFoldDB" id="A0A9X4JVZ8"/>
<keyword evidence="1" id="KW-0547">Nucleotide-binding</keyword>
<evidence type="ECO:0000313" key="7">
    <source>
        <dbReference type="Proteomes" id="UP001154312"/>
    </source>
</evidence>
<dbReference type="GO" id="GO:0003677">
    <property type="term" value="F:DNA binding"/>
    <property type="evidence" value="ECO:0007669"/>
    <property type="project" value="InterPro"/>
</dbReference>
<dbReference type="PANTHER" id="PTHR11274">
    <property type="entry name" value="RAD25/XP-B DNA REPAIR HELICASE"/>
    <property type="match status" value="1"/>
</dbReference>
<evidence type="ECO:0000256" key="4">
    <source>
        <dbReference type="ARBA" id="ARBA00022840"/>
    </source>
</evidence>
<feature type="domain" description="Helicase ATP-binding" evidence="5">
    <location>
        <begin position="198"/>
        <end position="312"/>
    </location>
</feature>
<dbReference type="Pfam" id="PF13625">
    <property type="entry name" value="Helicase_C_3"/>
    <property type="match status" value="1"/>
</dbReference>
<evidence type="ECO:0000259" key="5">
    <source>
        <dbReference type="PROSITE" id="PS51192"/>
    </source>
</evidence>
<keyword evidence="2" id="KW-0378">Hydrolase</keyword>
<comment type="caution">
    <text evidence="6">The sequence shown here is derived from an EMBL/GenBank/DDBJ whole genome shotgun (WGS) entry which is preliminary data.</text>
</comment>
<dbReference type="SUPFAM" id="SSF52540">
    <property type="entry name" value="P-loop containing nucleoside triphosphate hydrolases"/>
    <property type="match status" value="1"/>
</dbReference>
<dbReference type="PANTHER" id="PTHR11274:SF0">
    <property type="entry name" value="GENERAL TRANSCRIPTION AND DNA REPAIR FACTOR IIH HELICASE SUBUNIT XPB"/>
    <property type="match status" value="1"/>
</dbReference>
<dbReference type="RefSeq" id="WP_277443528.1">
    <property type="nucleotide sequence ID" value="NZ_JAKOAV010000011.1"/>
</dbReference>
<dbReference type="EMBL" id="JAKOAV010000011">
    <property type="protein sequence ID" value="MDF9408233.1"/>
    <property type="molecule type" value="Genomic_DNA"/>
</dbReference>